<protein>
    <recommendedName>
        <fullName evidence="6">Phosphotransferase</fullName>
        <ecNumber evidence="6">2.7.1.-</ecNumber>
    </recommendedName>
</protein>
<reference evidence="10" key="1">
    <citation type="journal article" date="2009" name="Genome Res.">
        <title>Comparative genomic analyses of the human fungal pathogens Coccidioides and their relatives.</title>
        <authorList>
            <person name="Sharpton T.J."/>
            <person name="Stajich J.E."/>
            <person name="Rounsley S.D."/>
            <person name="Gardner M.J."/>
            <person name="Wortman J.R."/>
            <person name="Jordar V.S."/>
            <person name="Maiti R."/>
            <person name="Kodira C.D."/>
            <person name="Neafsey D.E."/>
            <person name="Zeng Q."/>
            <person name="Hung C.-Y."/>
            <person name="McMahan C."/>
            <person name="Muszewska A."/>
            <person name="Grynberg M."/>
            <person name="Mandel M.A."/>
            <person name="Kellner E.M."/>
            <person name="Barker B.M."/>
            <person name="Galgiani J.N."/>
            <person name="Orbach M.J."/>
            <person name="Kirkland T.N."/>
            <person name="Cole G.T."/>
            <person name="Henn M.R."/>
            <person name="Birren B.W."/>
            <person name="Taylor J.W."/>
        </authorList>
    </citation>
    <scope>NUCLEOTIDE SEQUENCE [LARGE SCALE GENOMIC DNA]</scope>
    <source>
        <strain evidence="10">UAMH 1704</strain>
    </source>
</reference>
<dbReference type="GO" id="GO:0008865">
    <property type="term" value="F:fructokinase activity"/>
    <property type="evidence" value="ECO:0007669"/>
    <property type="project" value="TreeGrafter"/>
</dbReference>
<name>C4JXB4_UNCRE</name>
<dbReference type="GO" id="GO:0006096">
    <property type="term" value="P:glycolytic process"/>
    <property type="evidence" value="ECO:0007669"/>
    <property type="project" value="UniProtKB-UniPathway"/>
</dbReference>
<dbReference type="PANTHER" id="PTHR19443:SF30">
    <property type="entry name" value="GLUCOKINASE-1-RELATED"/>
    <property type="match status" value="1"/>
</dbReference>
<dbReference type="KEGG" id="ure:UREG_06287"/>
<evidence type="ECO:0000259" key="8">
    <source>
        <dbReference type="Pfam" id="PF03727"/>
    </source>
</evidence>
<dbReference type="GeneID" id="8441640"/>
<proteinExistence type="inferred from homology"/>
<evidence type="ECO:0000259" key="7">
    <source>
        <dbReference type="Pfam" id="PF00349"/>
    </source>
</evidence>
<dbReference type="GO" id="GO:0005739">
    <property type="term" value="C:mitochondrion"/>
    <property type="evidence" value="ECO:0007669"/>
    <property type="project" value="TreeGrafter"/>
</dbReference>
<keyword evidence="3 6" id="KW-0547">Nucleotide-binding</keyword>
<dbReference type="RefSeq" id="XP_002583320.1">
    <property type="nucleotide sequence ID" value="XM_002583274.1"/>
</dbReference>
<dbReference type="PRINTS" id="PR00475">
    <property type="entry name" value="HEXOKINASE"/>
</dbReference>
<dbReference type="eggNOG" id="KOG1369">
    <property type="taxonomic scope" value="Eukaryota"/>
</dbReference>
<evidence type="ECO:0000256" key="2">
    <source>
        <dbReference type="ARBA" id="ARBA00022679"/>
    </source>
</evidence>
<dbReference type="Pfam" id="PF03727">
    <property type="entry name" value="Hexokinase_2"/>
    <property type="match status" value="1"/>
</dbReference>
<gene>
    <name evidence="9" type="ORF">UREG_06287</name>
</gene>
<evidence type="ECO:0000313" key="10">
    <source>
        <dbReference type="Proteomes" id="UP000002058"/>
    </source>
</evidence>
<dbReference type="Proteomes" id="UP000002058">
    <property type="component" value="Unassembled WGS sequence"/>
</dbReference>
<comment type="similarity">
    <text evidence="1 6">Belongs to the hexokinase family.</text>
</comment>
<dbReference type="GO" id="GO:0004340">
    <property type="term" value="F:glucokinase activity"/>
    <property type="evidence" value="ECO:0007669"/>
    <property type="project" value="TreeGrafter"/>
</dbReference>
<keyword evidence="6" id="KW-0324">Glycolysis</keyword>
<dbReference type="InterPro" id="IPR022672">
    <property type="entry name" value="Hexokinase_N"/>
</dbReference>
<dbReference type="STRING" id="336963.C4JXB4"/>
<accession>C4JXB4</accession>
<dbReference type="InterPro" id="IPR001312">
    <property type="entry name" value="Hexokinase"/>
</dbReference>
<dbReference type="GO" id="GO:0005524">
    <property type="term" value="F:ATP binding"/>
    <property type="evidence" value="ECO:0007669"/>
    <property type="project" value="UniProtKB-UniRule"/>
</dbReference>
<dbReference type="PROSITE" id="PS51748">
    <property type="entry name" value="HEXOKINASE_2"/>
    <property type="match status" value="1"/>
</dbReference>
<evidence type="ECO:0000256" key="6">
    <source>
        <dbReference type="RuleBase" id="RU362007"/>
    </source>
</evidence>
<dbReference type="UniPathway" id="UPA00109">
    <property type="reaction ID" value="UER00180"/>
</dbReference>
<dbReference type="PANTHER" id="PTHR19443">
    <property type="entry name" value="HEXOKINASE"/>
    <property type="match status" value="1"/>
</dbReference>
<dbReference type="EC" id="2.7.1.-" evidence="6"/>
<dbReference type="InterPro" id="IPR043129">
    <property type="entry name" value="ATPase_NBD"/>
</dbReference>
<dbReference type="Pfam" id="PF00349">
    <property type="entry name" value="Hexokinase_1"/>
    <property type="match status" value="1"/>
</dbReference>
<dbReference type="OMA" id="GNQMFEK"/>
<keyword evidence="2 6" id="KW-0808">Transferase</keyword>
<dbReference type="GO" id="GO:0001678">
    <property type="term" value="P:intracellular glucose homeostasis"/>
    <property type="evidence" value="ECO:0007669"/>
    <property type="project" value="InterPro"/>
</dbReference>
<dbReference type="FunCoup" id="C4JXB4">
    <property type="interactions" value="915"/>
</dbReference>
<dbReference type="Gene3D" id="3.40.367.20">
    <property type="match status" value="1"/>
</dbReference>
<dbReference type="GO" id="GO:0006006">
    <property type="term" value="P:glucose metabolic process"/>
    <property type="evidence" value="ECO:0007669"/>
    <property type="project" value="TreeGrafter"/>
</dbReference>
<organism evidence="9 10">
    <name type="scientific">Uncinocarpus reesii (strain UAMH 1704)</name>
    <dbReference type="NCBI Taxonomy" id="336963"/>
    <lineage>
        <taxon>Eukaryota</taxon>
        <taxon>Fungi</taxon>
        <taxon>Dikarya</taxon>
        <taxon>Ascomycota</taxon>
        <taxon>Pezizomycotina</taxon>
        <taxon>Eurotiomycetes</taxon>
        <taxon>Eurotiomycetidae</taxon>
        <taxon>Onygenales</taxon>
        <taxon>Onygenaceae</taxon>
        <taxon>Uncinocarpus</taxon>
    </lineage>
</organism>
<dbReference type="GO" id="GO:0005536">
    <property type="term" value="F:D-glucose binding"/>
    <property type="evidence" value="ECO:0007669"/>
    <property type="project" value="InterPro"/>
</dbReference>
<dbReference type="HOGENOM" id="CLU_014393_5_0_1"/>
<evidence type="ECO:0000256" key="5">
    <source>
        <dbReference type="ARBA" id="ARBA00022840"/>
    </source>
</evidence>
<evidence type="ECO:0000256" key="1">
    <source>
        <dbReference type="ARBA" id="ARBA00009225"/>
    </source>
</evidence>
<feature type="domain" description="Hexokinase N-terminal" evidence="7">
    <location>
        <begin position="88"/>
        <end position="237"/>
    </location>
</feature>
<dbReference type="AlphaFoldDB" id="C4JXB4"/>
<dbReference type="InParanoid" id="C4JXB4"/>
<keyword evidence="10" id="KW-1185">Reference proteome</keyword>
<dbReference type="VEuPathDB" id="FungiDB:UREG_06287"/>
<dbReference type="Gene3D" id="3.30.420.40">
    <property type="match status" value="1"/>
</dbReference>
<dbReference type="GO" id="GO:0005829">
    <property type="term" value="C:cytosol"/>
    <property type="evidence" value="ECO:0007669"/>
    <property type="project" value="TreeGrafter"/>
</dbReference>
<keyword evidence="5 6" id="KW-0067">ATP-binding</keyword>
<dbReference type="OrthoDB" id="419537at2759"/>
<dbReference type="EMBL" id="CH476618">
    <property type="protein sequence ID" value="EEP81422.1"/>
    <property type="molecule type" value="Genomic_DNA"/>
</dbReference>
<keyword evidence="4 6" id="KW-0418">Kinase</keyword>
<evidence type="ECO:0000256" key="4">
    <source>
        <dbReference type="ARBA" id="ARBA00022777"/>
    </source>
</evidence>
<sequence>MNNYHGQEEQQRTSMKVRRRVISDFALFLNRNEGIATENSDPARMTSSLVNTAWKIAAQFQFTDSDVRSCARQFIEEMRQVADWNIHQGLSLAVDLGGTNLRVCSVDLHGDGTFHVEQTKVAVSKQLMVAPEASQLFSYIAAQIKDFLELHHGDYLGCCKAGDLQPLSLGFTFSFPAYQTSIQSGVLLRWTKGYDIPCVVGQDVCQLLQQEISLLRLPVRVTALVNDAAGTIMSRAYTLPLPQTRTSIGAIFGTGTNCVYLEKLSNISKHLDGDYDRSTGEMFISIEWGSFNNHLSVLPNTPYDEELNASSANRGNQMFEKRVSGMFLGELLRIVLLQMHEDPQVGLFRRGDLIGVSGLGASSPLRQRWSVDSSILSTAEADTADDLGLLREVIQGQLGVPSANISIEDASAVKTIACAIGRRAARLAGMAIGAVVLKVLSSRRAQASPVQRDIKNQTVKASNGICVASAISDPETEATPEQDMIDIGVDGSLIEHYPRFEKHMREALRSIDGIGVAGEKKIRIGIAKDGSSVGAAIIALLATQSTF</sequence>
<dbReference type="SUPFAM" id="SSF53067">
    <property type="entry name" value="Actin-like ATPase domain"/>
    <property type="match status" value="2"/>
</dbReference>
<dbReference type="InterPro" id="IPR022673">
    <property type="entry name" value="Hexokinase_C"/>
</dbReference>
<feature type="domain" description="Hexokinase C-terminal" evidence="8">
    <location>
        <begin position="248"/>
        <end position="540"/>
    </location>
</feature>
<evidence type="ECO:0000256" key="3">
    <source>
        <dbReference type="ARBA" id="ARBA00022741"/>
    </source>
</evidence>
<evidence type="ECO:0000313" key="9">
    <source>
        <dbReference type="EMBL" id="EEP81422.1"/>
    </source>
</evidence>